<evidence type="ECO:0000313" key="3">
    <source>
        <dbReference type="Proteomes" id="UP001223586"/>
    </source>
</evidence>
<dbReference type="EMBL" id="JAUSTT010000001">
    <property type="protein sequence ID" value="MDQ0174454.1"/>
    <property type="molecule type" value="Genomic_DNA"/>
</dbReference>
<keyword evidence="3" id="KW-1185">Reference proteome</keyword>
<protein>
    <recommendedName>
        <fullName evidence="4">Phage protein</fullName>
    </recommendedName>
</protein>
<evidence type="ECO:0000313" key="2">
    <source>
        <dbReference type="EMBL" id="MDQ0174454.1"/>
    </source>
</evidence>
<evidence type="ECO:0000256" key="1">
    <source>
        <dbReference type="SAM" id="Coils"/>
    </source>
</evidence>
<organism evidence="2 3">
    <name type="scientific">Bacillus chungangensis</name>
    <dbReference type="NCBI Taxonomy" id="587633"/>
    <lineage>
        <taxon>Bacteria</taxon>
        <taxon>Bacillati</taxon>
        <taxon>Bacillota</taxon>
        <taxon>Bacilli</taxon>
        <taxon>Bacillales</taxon>
        <taxon>Bacillaceae</taxon>
        <taxon>Bacillus</taxon>
    </lineage>
</organism>
<proteinExistence type="predicted"/>
<feature type="coiled-coil region" evidence="1">
    <location>
        <begin position="41"/>
        <end position="68"/>
    </location>
</feature>
<name>A0ABT9WMX3_9BACI</name>
<dbReference type="RefSeq" id="WP_307225923.1">
    <property type="nucleotide sequence ID" value="NZ_JAUSTT010000001.1"/>
</dbReference>
<keyword evidence="1" id="KW-0175">Coiled coil</keyword>
<comment type="caution">
    <text evidence="2">The sequence shown here is derived from an EMBL/GenBank/DDBJ whole genome shotgun (WGS) entry which is preliminary data.</text>
</comment>
<gene>
    <name evidence="2" type="ORF">J2S08_000285</name>
</gene>
<evidence type="ECO:0008006" key="4">
    <source>
        <dbReference type="Google" id="ProtNLM"/>
    </source>
</evidence>
<accession>A0ABT9WMX3</accession>
<reference evidence="2 3" key="1">
    <citation type="submission" date="2023-07" db="EMBL/GenBank/DDBJ databases">
        <title>Genomic Encyclopedia of Type Strains, Phase IV (KMG-IV): sequencing the most valuable type-strain genomes for metagenomic binning, comparative biology and taxonomic classification.</title>
        <authorList>
            <person name="Goeker M."/>
        </authorList>
    </citation>
    <scope>NUCLEOTIDE SEQUENCE [LARGE SCALE GENOMIC DNA]</scope>
    <source>
        <strain evidence="2 3">DSM 23837</strain>
    </source>
</reference>
<sequence>MSKIELDGGKYTVVNELDDGKGFYALRHGETWRNLVGDNLVLAMFREIETLKEENERLVRENKSLGVAVIENKKILTRVLRISE</sequence>
<dbReference type="Proteomes" id="UP001223586">
    <property type="component" value="Unassembled WGS sequence"/>
</dbReference>